<dbReference type="AlphaFoldDB" id="A0A7J5AS53"/>
<protein>
    <recommendedName>
        <fullName evidence="3">TonB C-terminal domain-containing protein</fullName>
    </recommendedName>
</protein>
<evidence type="ECO:0008006" key="3">
    <source>
        <dbReference type="Google" id="ProtNLM"/>
    </source>
</evidence>
<organism evidence="1 2">
    <name type="scientific">Tenacibaculum aiptasiae</name>
    <dbReference type="NCBI Taxonomy" id="426481"/>
    <lineage>
        <taxon>Bacteria</taxon>
        <taxon>Pseudomonadati</taxon>
        <taxon>Bacteroidota</taxon>
        <taxon>Flavobacteriia</taxon>
        <taxon>Flavobacteriales</taxon>
        <taxon>Flavobacteriaceae</taxon>
        <taxon>Tenacibaculum</taxon>
    </lineage>
</organism>
<proteinExistence type="predicted"/>
<dbReference type="RefSeq" id="WP_150898081.1">
    <property type="nucleotide sequence ID" value="NZ_WAAU01000003.1"/>
</dbReference>
<dbReference type="Proteomes" id="UP000467305">
    <property type="component" value="Unassembled WGS sequence"/>
</dbReference>
<comment type="caution">
    <text evidence="1">The sequence shown here is derived from an EMBL/GenBank/DDBJ whole genome shotgun (WGS) entry which is preliminary data.</text>
</comment>
<dbReference type="Gene3D" id="3.30.1150.10">
    <property type="match status" value="1"/>
</dbReference>
<dbReference type="OrthoDB" id="1095452at2"/>
<dbReference type="SUPFAM" id="SSF74653">
    <property type="entry name" value="TolA/TonB C-terminal domain"/>
    <property type="match status" value="1"/>
</dbReference>
<gene>
    <name evidence="1" type="ORF">F7018_00830</name>
</gene>
<evidence type="ECO:0000313" key="1">
    <source>
        <dbReference type="EMBL" id="KAB1160452.1"/>
    </source>
</evidence>
<name>A0A7J5AS53_9FLAO</name>
<dbReference type="EMBL" id="WAAU01000003">
    <property type="protein sequence ID" value="KAB1160452.1"/>
    <property type="molecule type" value="Genomic_DNA"/>
</dbReference>
<reference evidence="1 2" key="1">
    <citation type="submission" date="2019-09" db="EMBL/GenBank/DDBJ databases">
        <authorList>
            <person name="Cao W.R."/>
        </authorList>
    </citation>
    <scope>NUCLEOTIDE SEQUENCE [LARGE SCALE GENOMIC DNA]</scope>
    <source>
        <strain evidence="2">a4</strain>
    </source>
</reference>
<keyword evidence="2" id="KW-1185">Reference proteome</keyword>
<sequence length="299" mass="34896">MKNYKLRIPKPCHEDWEEMTANEKGKFCTSCSKTVIDFTKNSTYEIKKYLIENINQRVCGHFHRKQLDSIVIQLSENTFNQQLTFQKLFLLTLLLVMGTTLFSCKTKTGKIQKIEKVEIIDSLLVDIKDDTIKYLNPKDSIVKRSSLCAMKENNEDDVMIDGLIEITGKIRIEEAVFEENKVYPIHLVDEYIRFKEDKPLSENKAKKAFEKKIRTFVKNNFKMDITNNLGLHSGKYKIFTQLIIDKKGIVSNIKVRAPHQKLIEHIKEVLKELPQFIPGKIEEKNVSVKYTFPITFKIN</sequence>
<accession>A0A7J5AS53</accession>
<evidence type="ECO:0000313" key="2">
    <source>
        <dbReference type="Proteomes" id="UP000467305"/>
    </source>
</evidence>